<name>A0A0D0DCH4_9AGAM</name>
<evidence type="ECO:0000256" key="1">
    <source>
        <dbReference type="SAM" id="MobiDB-lite"/>
    </source>
</evidence>
<sequence length="170" mass="18414">MRVVNPGVDELLTTAETQGRVTGGQATALADQFNRRSQPEALFESPEMPTMAPAKAIPGILKKPLKQPDGRSSEASKSTAWPKPTLKGKTMKGGNAEGLKRRRAPGTDSEEEDNVDGKAATPFPDAIKEDANDIPEVEDTRHSTHKRKAPLPADFAVSPKMKGQTHHRQK</sequence>
<accession>A0A0D0DCH4</accession>
<dbReference type="EMBL" id="KN828402">
    <property type="protein sequence ID" value="KIK75020.1"/>
    <property type="molecule type" value="Genomic_DNA"/>
</dbReference>
<dbReference type="AlphaFoldDB" id="A0A0D0DCH4"/>
<proteinExistence type="predicted"/>
<gene>
    <name evidence="2" type="ORF">PAXRUDRAFT_19343</name>
</gene>
<dbReference type="InParanoid" id="A0A0D0DCH4"/>
<dbReference type="OrthoDB" id="2675630at2759"/>
<protein>
    <submittedName>
        <fullName evidence="2">Uncharacterized protein</fullName>
    </submittedName>
</protein>
<reference evidence="2 3" key="1">
    <citation type="submission" date="2014-04" db="EMBL/GenBank/DDBJ databases">
        <authorList>
            <consortium name="DOE Joint Genome Institute"/>
            <person name="Kuo A."/>
            <person name="Kohler A."/>
            <person name="Jargeat P."/>
            <person name="Nagy L.G."/>
            <person name="Floudas D."/>
            <person name="Copeland A."/>
            <person name="Barry K.W."/>
            <person name="Cichocki N."/>
            <person name="Veneault-Fourrey C."/>
            <person name="LaButti K."/>
            <person name="Lindquist E.A."/>
            <person name="Lipzen A."/>
            <person name="Lundell T."/>
            <person name="Morin E."/>
            <person name="Murat C."/>
            <person name="Sun H."/>
            <person name="Tunlid A."/>
            <person name="Henrissat B."/>
            <person name="Grigoriev I.V."/>
            <person name="Hibbett D.S."/>
            <person name="Martin F."/>
            <person name="Nordberg H.P."/>
            <person name="Cantor M.N."/>
            <person name="Hua S.X."/>
        </authorList>
    </citation>
    <scope>NUCLEOTIDE SEQUENCE [LARGE SCALE GENOMIC DNA]</scope>
    <source>
        <strain evidence="2 3">Ve08.2h10</strain>
    </source>
</reference>
<reference evidence="3" key="2">
    <citation type="submission" date="2015-01" db="EMBL/GenBank/DDBJ databases">
        <title>Evolutionary Origins and Diversification of the Mycorrhizal Mutualists.</title>
        <authorList>
            <consortium name="DOE Joint Genome Institute"/>
            <consortium name="Mycorrhizal Genomics Consortium"/>
            <person name="Kohler A."/>
            <person name="Kuo A."/>
            <person name="Nagy L.G."/>
            <person name="Floudas D."/>
            <person name="Copeland A."/>
            <person name="Barry K.W."/>
            <person name="Cichocki N."/>
            <person name="Veneault-Fourrey C."/>
            <person name="LaButti K."/>
            <person name="Lindquist E.A."/>
            <person name="Lipzen A."/>
            <person name="Lundell T."/>
            <person name="Morin E."/>
            <person name="Murat C."/>
            <person name="Riley R."/>
            <person name="Ohm R."/>
            <person name="Sun H."/>
            <person name="Tunlid A."/>
            <person name="Henrissat B."/>
            <person name="Grigoriev I.V."/>
            <person name="Hibbett D.S."/>
            <person name="Martin F."/>
        </authorList>
    </citation>
    <scope>NUCLEOTIDE SEQUENCE [LARGE SCALE GENOMIC DNA]</scope>
    <source>
        <strain evidence="3">Ve08.2h10</strain>
    </source>
</reference>
<evidence type="ECO:0000313" key="3">
    <source>
        <dbReference type="Proteomes" id="UP000054538"/>
    </source>
</evidence>
<evidence type="ECO:0000313" key="2">
    <source>
        <dbReference type="EMBL" id="KIK75020.1"/>
    </source>
</evidence>
<dbReference type="HOGENOM" id="CLU_098361_0_0_1"/>
<organism evidence="2 3">
    <name type="scientific">Paxillus rubicundulus Ve08.2h10</name>
    <dbReference type="NCBI Taxonomy" id="930991"/>
    <lineage>
        <taxon>Eukaryota</taxon>
        <taxon>Fungi</taxon>
        <taxon>Dikarya</taxon>
        <taxon>Basidiomycota</taxon>
        <taxon>Agaricomycotina</taxon>
        <taxon>Agaricomycetes</taxon>
        <taxon>Agaricomycetidae</taxon>
        <taxon>Boletales</taxon>
        <taxon>Paxilineae</taxon>
        <taxon>Paxillaceae</taxon>
        <taxon>Paxillus</taxon>
    </lineage>
</organism>
<feature type="region of interest" description="Disordered" evidence="1">
    <location>
        <begin position="30"/>
        <end position="170"/>
    </location>
</feature>
<keyword evidence="3" id="KW-1185">Reference proteome</keyword>
<dbReference type="Proteomes" id="UP000054538">
    <property type="component" value="Unassembled WGS sequence"/>
</dbReference>